<evidence type="ECO:0000313" key="3">
    <source>
        <dbReference type="EMBL" id="OCF50167.1"/>
    </source>
</evidence>
<dbReference type="Proteomes" id="UP000094020">
    <property type="component" value="Chromosome 7"/>
</dbReference>
<evidence type="ECO:0000256" key="1">
    <source>
        <dbReference type="SAM" id="MobiDB-lite"/>
    </source>
</evidence>
<protein>
    <submittedName>
        <fullName evidence="3">Uncharacterized protein</fullName>
    </submittedName>
</protein>
<evidence type="ECO:0000256" key="2">
    <source>
        <dbReference type="SAM" id="Phobius"/>
    </source>
</evidence>
<keyword evidence="2" id="KW-0812">Transmembrane</keyword>
<keyword evidence="5" id="KW-1185">Reference proteome</keyword>
<proteinExistence type="predicted"/>
<dbReference type="OrthoDB" id="2573172at2759"/>
<dbReference type="EMBL" id="KI894010">
    <property type="protein sequence ID" value="OCF50167.1"/>
    <property type="molecule type" value="Genomic_DNA"/>
</dbReference>
<accession>A0A1B9I3S4</accession>
<organism evidence="3">
    <name type="scientific">Kwoniella pini CBS 10737</name>
    <dbReference type="NCBI Taxonomy" id="1296096"/>
    <lineage>
        <taxon>Eukaryota</taxon>
        <taxon>Fungi</taxon>
        <taxon>Dikarya</taxon>
        <taxon>Basidiomycota</taxon>
        <taxon>Agaricomycotina</taxon>
        <taxon>Tremellomycetes</taxon>
        <taxon>Tremellales</taxon>
        <taxon>Cryptococcaceae</taxon>
        <taxon>Kwoniella</taxon>
    </lineage>
</organism>
<keyword evidence="2" id="KW-1133">Transmembrane helix</keyword>
<reference evidence="4" key="2">
    <citation type="submission" date="2013-07" db="EMBL/GenBank/DDBJ databases">
        <authorList>
            <consortium name="The Broad Institute Genome Sequencing Platform"/>
            <person name="Cuomo C."/>
            <person name="Litvintseva A."/>
            <person name="Chen Y."/>
            <person name="Heitman J."/>
            <person name="Sun S."/>
            <person name="Springer D."/>
            <person name="Dromer F."/>
            <person name="Young S.K."/>
            <person name="Zeng Q."/>
            <person name="Gargeya S."/>
            <person name="Fitzgerald M."/>
            <person name="Abouelleil A."/>
            <person name="Alvarado L."/>
            <person name="Berlin A.M."/>
            <person name="Chapman S.B."/>
            <person name="Dewar J."/>
            <person name="Goldberg J."/>
            <person name="Griggs A."/>
            <person name="Gujja S."/>
            <person name="Hansen M."/>
            <person name="Howarth C."/>
            <person name="Imamovic A."/>
            <person name="Larimer J."/>
            <person name="McCowan C."/>
            <person name="Murphy C."/>
            <person name="Pearson M."/>
            <person name="Priest M."/>
            <person name="Roberts A."/>
            <person name="Saif S."/>
            <person name="Shea T."/>
            <person name="Sykes S."/>
            <person name="Wortman J."/>
            <person name="Nusbaum C."/>
            <person name="Birren B."/>
        </authorList>
    </citation>
    <scope>NUCLEOTIDE SEQUENCE</scope>
    <source>
        <strain evidence="4">CBS 10737</strain>
    </source>
</reference>
<keyword evidence="2" id="KW-0472">Membrane</keyword>
<evidence type="ECO:0000313" key="4">
    <source>
        <dbReference type="EMBL" id="WWC71656.1"/>
    </source>
</evidence>
<dbReference type="GeneID" id="30171855"/>
<evidence type="ECO:0000313" key="5">
    <source>
        <dbReference type="Proteomes" id="UP000094020"/>
    </source>
</evidence>
<reference evidence="3" key="1">
    <citation type="submission" date="2013-07" db="EMBL/GenBank/DDBJ databases">
        <title>The Genome Sequence of Cryptococcus pinus CBS10737.</title>
        <authorList>
            <consortium name="The Broad Institute Genome Sequencing Platform"/>
            <person name="Cuomo C."/>
            <person name="Litvintseva A."/>
            <person name="Chen Y."/>
            <person name="Heitman J."/>
            <person name="Sun S."/>
            <person name="Springer D."/>
            <person name="Dromer F."/>
            <person name="Young S.K."/>
            <person name="Zeng Q."/>
            <person name="Gargeya S."/>
            <person name="Fitzgerald M."/>
            <person name="Abouelleil A."/>
            <person name="Alvarado L."/>
            <person name="Berlin A.M."/>
            <person name="Chapman S.B."/>
            <person name="Dewar J."/>
            <person name="Goldberg J."/>
            <person name="Griggs A."/>
            <person name="Gujja S."/>
            <person name="Hansen M."/>
            <person name="Howarth C."/>
            <person name="Imamovic A."/>
            <person name="Larimer J."/>
            <person name="McCowan C."/>
            <person name="Murphy C."/>
            <person name="Pearson M."/>
            <person name="Priest M."/>
            <person name="Roberts A."/>
            <person name="Saif S."/>
            <person name="Shea T."/>
            <person name="Sykes S."/>
            <person name="Wortman J."/>
            <person name="Nusbaum C."/>
            <person name="Birren B."/>
        </authorList>
    </citation>
    <scope>NUCLEOTIDE SEQUENCE [LARGE SCALE GENOMIC DNA]</scope>
    <source>
        <strain evidence="3">CBS 10737</strain>
    </source>
</reference>
<reference evidence="4" key="4">
    <citation type="submission" date="2024-02" db="EMBL/GenBank/DDBJ databases">
        <title>Comparative genomics of Cryptococcus and Kwoniella reveals pathogenesis evolution and contrasting modes of karyotype evolution via chromosome fusion or intercentromeric recombination.</title>
        <authorList>
            <person name="Coelho M.A."/>
            <person name="David-Palma M."/>
            <person name="Shea T."/>
            <person name="Bowers K."/>
            <person name="McGinley-Smith S."/>
            <person name="Mohammad A.W."/>
            <person name="Gnirke A."/>
            <person name="Yurkov A.M."/>
            <person name="Nowrousian M."/>
            <person name="Sun S."/>
            <person name="Cuomo C.A."/>
            <person name="Heitman J."/>
        </authorList>
    </citation>
    <scope>NUCLEOTIDE SEQUENCE</scope>
    <source>
        <strain evidence="4">CBS 10737</strain>
    </source>
</reference>
<name>A0A1B9I3S4_9TREE</name>
<reference evidence="3" key="3">
    <citation type="submission" date="2016-07" db="EMBL/GenBank/DDBJ databases">
        <title>Evolution of pathogenesis and genome organization in the Tremellales.</title>
        <authorList>
            <person name="Cuomo C."/>
            <person name="Litvintseva A."/>
            <person name="Heitman J."/>
            <person name="Chen Y."/>
            <person name="Sun S."/>
            <person name="Springer D."/>
            <person name="Dromer F."/>
            <person name="Young S."/>
            <person name="Zeng Q."/>
            <person name="Chapman S."/>
            <person name="Gujja S."/>
            <person name="Saif S."/>
            <person name="Birren B."/>
        </authorList>
    </citation>
    <scope>NUCLEOTIDE SEQUENCE</scope>
    <source>
        <strain evidence="3">CBS 10737</strain>
    </source>
</reference>
<dbReference type="EMBL" id="CP144525">
    <property type="protein sequence ID" value="WWC71656.1"/>
    <property type="molecule type" value="Genomic_DNA"/>
</dbReference>
<gene>
    <name evidence="3" type="ORF">I206_03486</name>
    <name evidence="4" type="ORF">I206_105614</name>
</gene>
<dbReference type="KEGG" id="kpin:30171855"/>
<dbReference type="RefSeq" id="XP_019011386.1">
    <property type="nucleotide sequence ID" value="XM_019155232.1"/>
</dbReference>
<dbReference type="AlphaFoldDB" id="A0A1B9I3S4"/>
<sequence>MSLLPQYKSDKLDQEENLPLWSSKDEYETSNDEENLPVYPPQLPIVNGSSSSNNGMKIHNITYTYLNRNGKKEEALGILGKTKEDTIEYVKRGFSELSKIPSERIKLQILNEQSNKKNQDKYISILDEAWFQFQENPPKSIKIQIIETPKEIEKRERLEFTIGCSLISIIIFTILYLIIRNFGGGSNDENQSKNVIEHIIIETVTATLTM</sequence>
<feature type="transmembrane region" description="Helical" evidence="2">
    <location>
        <begin position="160"/>
        <end position="179"/>
    </location>
</feature>
<feature type="region of interest" description="Disordered" evidence="1">
    <location>
        <begin position="1"/>
        <end position="40"/>
    </location>
</feature>